<proteinExistence type="inferred from homology"/>
<protein>
    <submittedName>
        <fullName evidence="5">Alpha/beta-hydrolase</fullName>
    </submittedName>
</protein>
<dbReference type="InterPro" id="IPR029058">
    <property type="entry name" value="AB_hydrolase_fold"/>
</dbReference>
<keyword evidence="1" id="KW-0378">Hydrolase</keyword>
<accession>A0AA38PF44</accession>
<name>A0AA38PF44_9AGAR</name>
<comment type="similarity">
    <text evidence="2">Belongs to the AB hydrolase superfamily. Epoxide hydrolase family.</text>
</comment>
<dbReference type="PRINTS" id="PR00412">
    <property type="entry name" value="EPOXHYDRLASE"/>
</dbReference>
<organism evidence="5 6">
    <name type="scientific">Lentinula raphanica</name>
    <dbReference type="NCBI Taxonomy" id="153919"/>
    <lineage>
        <taxon>Eukaryota</taxon>
        <taxon>Fungi</taxon>
        <taxon>Dikarya</taxon>
        <taxon>Basidiomycota</taxon>
        <taxon>Agaricomycotina</taxon>
        <taxon>Agaricomycetes</taxon>
        <taxon>Agaricomycetidae</taxon>
        <taxon>Agaricales</taxon>
        <taxon>Marasmiineae</taxon>
        <taxon>Omphalotaceae</taxon>
        <taxon>Lentinula</taxon>
    </lineage>
</organism>
<comment type="caution">
    <text evidence="5">The sequence shown here is derived from an EMBL/GenBank/DDBJ whole genome shotgun (WGS) entry which is preliminary data.</text>
</comment>
<dbReference type="SUPFAM" id="SSF53474">
    <property type="entry name" value="alpha/beta-Hydrolases"/>
    <property type="match status" value="1"/>
</dbReference>
<sequence>MFSKLSTALLCIVSIMGGTVSSQNTSTSSSSLNQTFYKDVNVTRGLTYHYYFSPPSEDQPVLMFLHGFPSSSYDWHNQIEFFQVEGYGLIVPDMLGYGGTAKPVNPELYKSSLISQDMVDLLDAENVEEAIVVGHDWGSKIVARLANYFPERFSAFGFVSVGYFPPSVFDANMTEINNLTTQAIGYEIFGYWDFFSSDGADTLIENRLDSFYDLLFPNDTVFWITDFAPEGKMQAWLEANRTTATGNYVTQEERNTQISIWRDEGMAAAVCWYIIVTSDIERDDDQGIPQDNLTIKKPVFFGAALRDYVAIAASHISRTLQASENTTTIHEYNSGHWAMFEVAAQLNSDLLAWVESL</sequence>
<keyword evidence="6" id="KW-1185">Reference proteome</keyword>
<evidence type="ECO:0000256" key="1">
    <source>
        <dbReference type="ARBA" id="ARBA00022801"/>
    </source>
</evidence>
<evidence type="ECO:0000256" key="3">
    <source>
        <dbReference type="SAM" id="SignalP"/>
    </source>
</evidence>
<dbReference type="GO" id="GO:0016787">
    <property type="term" value="F:hydrolase activity"/>
    <property type="evidence" value="ECO:0007669"/>
    <property type="project" value="UniProtKB-KW"/>
</dbReference>
<dbReference type="InterPro" id="IPR000639">
    <property type="entry name" value="Epox_hydrolase-like"/>
</dbReference>
<dbReference type="Gene3D" id="3.40.50.1820">
    <property type="entry name" value="alpha/beta hydrolase"/>
    <property type="match status" value="1"/>
</dbReference>
<reference evidence="5" key="1">
    <citation type="submission" date="2022-08" db="EMBL/GenBank/DDBJ databases">
        <authorList>
            <consortium name="DOE Joint Genome Institute"/>
            <person name="Min B."/>
            <person name="Riley R."/>
            <person name="Sierra-Patev S."/>
            <person name="Naranjo-Ortiz M."/>
            <person name="Looney B."/>
            <person name="Konkel Z."/>
            <person name="Slot J.C."/>
            <person name="Sakamoto Y."/>
            <person name="Steenwyk J.L."/>
            <person name="Rokas A."/>
            <person name="Carro J."/>
            <person name="Camarero S."/>
            <person name="Ferreira P."/>
            <person name="Molpeceres G."/>
            <person name="Ruiz-Duenas F.J."/>
            <person name="Serrano A."/>
            <person name="Henrissat B."/>
            <person name="Drula E."/>
            <person name="Hughes K.W."/>
            <person name="Mata J.L."/>
            <person name="Ishikawa N.K."/>
            <person name="Vargas-Isla R."/>
            <person name="Ushijima S."/>
            <person name="Smith C.A."/>
            <person name="Ahrendt S."/>
            <person name="Andreopoulos W."/>
            <person name="He G."/>
            <person name="Labutti K."/>
            <person name="Lipzen A."/>
            <person name="Ng V."/>
            <person name="Sandor L."/>
            <person name="Barry K."/>
            <person name="Martinez A.T."/>
            <person name="Xiao Y."/>
            <person name="Gibbons J.G."/>
            <person name="Terashima K."/>
            <person name="Hibbett D.S."/>
            <person name="Grigoriev I.V."/>
        </authorList>
    </citation>
    <scope>NUCLEOTIDE SEQUENCE</scope>
    <source>
        <strain evidence="5">TFB9207</strain>
    </source>
</reference>
<dbReference type="EMBL" id="MU806029">
    <property type="protein sequence ID" value="KAJ3841744.1"/>
    <property type="molecule type" value="Genomic_DNA"/>
</dbReference>
<feature type="domain" description="AB hydrolase-1" evidence="4">
    <location>
        <begin position="60"/>
        <end position="341"/>
    </location>
</feature>
<dbReference type="Proteomes" id="UP001163846">
    <property type="component" value="Unassembled WGS sequence"/>
</dbReference>
<feature type="chain" id="PRO_5041221917" evidence="3">
    <location>
        <begin position="23"/>
        <end position="357"/>
    </location>
</feature>
<evidence type="ECO:0000256" key="2">
    <source>
        <dbReference type="ARBA" id="ARBA00038334"/>
    </source>
</evidence>
<dbReference type="InterPro" id="IPR000073">
    <property type="entry name" value="AB_hydrolase_1"/>
</dbReference>
<feature type="signal peptide" evidence="3">
    <location>
        <begin position="1"/>
        <end position="22"/>
    </location>
</feature>
<keyword evidence="3" id="KW-0732">Signal</keyword>
<gene>
    <name evidence="5" type="ORF">F5878DRAFT_447535</name>
</gene>
<evidence type="ECO:0000313" key="5">
    <source>
        <dbReference type="EMBL" id="KAJ3841744.1"/>
    </source>
</evidence>
<dbReference type="PANTHER" id="PTHR43329">
    <property type="entry name" value="EPOXIDE HYDROLASE"/>
    <property type="match status" value="1"/>
</dbReference>
<dbReference type="AlphaFoldDB" id="A0AA38PF44"/>
<dbReference type="Pfam" id="PF00561">
    <property type="entry name" value="Abhydrolase_1"/>
    <property type="match status" value="1"/>
</dbReference>
<evidence type="ECO:0000313" key="6">
    <source>
        <dbReference type="Proteomes" id="UP001163846"/>
    </source>
</evidence>
<evidence type="ECO:0000259" key="4">
    <source>
        <dbReference type="Pfam" id="PF00561"/>
    </source>
</evidence>